<dbReference type="PANTHER" id="PTHR34385">
    <property type="entry name" value="D-ALANYL-D-ALANINE CARBOXYPEPTIDASE"/>
    <property type="match status" value="1"/>
</dbReference>
<dbReference type="Pfam" id="PF02557">
    <property type="entry name" value="VanY"/>
    <property type="match status" value="1"/>
</dbReference>
<dbReference type="InterPro" id="IPR003709">
    <property type="entry name" value="VanY-like_core_dom"/>
</dbReference>
<keyword evidence="1" id="KW-0812">Transmembrane</keyword>
<keyword evidence="3" id="KW-0645">Protease</keyword>
<dbReference type="InterPro" id="IPR052179">
    <property type="entry name" value="DD-CPase-like"/>
</dbReference>
<evidence type="ECO:0000259" key="2">
    <source>
        <dbReference type="Pfam" id="PF02557"/>
    </source>
</evidence>
<dbReference type="RefSeq" id="WP_112114706.1">
    <property type="nucleotide sequence ID" value="NZ_PRKZ01000001.1"/>
</dbReference>
<feature type="domain" description="D-alanyl-D-alanine carboxypeptidase-like core" evidence="2">
    <location>
        <begin position="112"/>
        <end position="248"/>
    </location>
</feature>
<dbReference type="Gene3D" id="3.30.1380.10">
    <property type="match status" value="1"/>
</dbReference>
<keyword evidence="3" id="KW-0378">Hydrolase</keyword>
<dbReference type="CDD" id="cd14852">
    <property type="entry name" value="LD-carboxypeptidase"/>
    <property type="match status" value="1"/>
</dbReference>
<reference evidence="3 4" key="1">
    <citation type="submission" date="2018-02" db="EMBL/GenBank/DDBJ databases">
        <title>Complete genome sequencing of Faecalibacterium prausnitzii strains isolated from the human gut.</title>
        <authorList>
            <person name="Fitzgerald B.C."/>
            <person name="Shkoporov A.N."/>
            <person name="Ross P.R."/>
            <person name="Hill C."/>
        </authorList>
    </citation>
    <scope>NUCLEOTIDE SEQUENCE [LARGE SCALE GENOMIC DNA]</scope>
    <source>
        <strain evidence="3 4">APC942/8-14-2</strain>
    </source>
</reference>
<name>A0A329TU72_9FIRM</name>
<feature type="transmembrane region" description="Helical" evidence="1">
    <location>
        <begin position="28"/>
        <end position="54"/>
    </location>
</feature>
<dbReference type="EMBL" id="PRKZ01000001">
    <property type="protein sequence ID" value="RAW52108.1"/>
    <property type="molecule type" value="Genomic_DNA"/>
</dbReference>
<evidence type="ECO:0000256" key="1">
    <source>
        <dbReference type="SAM" id="Phobius"/>
    </source>
</evidence>
<evidence type="ECO:0000313" key="3">
    <source>
        <dbReference type="EMBL" id="RAW52108.1"/>
    </source>
</evidence>
<keyword evidence="1" id="KW-1133">Transmembrane helix</keyword>
<dbReference type="SUPFAM" id="SSF55166">
    <property type="entry name" value="Hedgehog/DD-peptidase"/>
    <property type="match status" value="1"/>
</dbReference>
<keyword evidence="3" id="KW-0121">Carboxypeptidase</keyword>
<evidence type="ECO:0000313" key="4">
    <source>
        <dbReference type="Proteomes" id="UP000251634"/>
    </source>
</evidence>
<keyword evidence="1" id="KW-0472">Membrane</keyword>
<organism evidence="3 4">
    <name type="scientific">Faecalibacterium prausnitzii</name>
    <dbReference type="NCBI Taxonomy" id="853"/>
    <lineage>
        <taxon>Bacteria</taxon>
        <taxon>Bacillati</taxon>
        <taxon>Bacillota</taxon>
        <taxon>Clostridia</taxon>
        <taxon>Eubacteriales</taxon>
        <taxon>Oscillospiraceae</taxon>
        <taxon>Faecalibacterium</taxon>
    </lineage>
</organism>
<comment type="caution">
    <text evidence="3">The sequence shown here is derived from an EMBL/GenBank/DDBJ whole genome shotgun (WGS) entry which is preliminary data.</text>
</comment>
<sequence length="277" mass="30024">MEQNQATPRRAATQPTRRQRRIRRRLRLVRNWVFFLGACAGAMVLMTTGILWLLPKAHALIAGPEVFEAQQYDGSAYTLDLADGRLALVNANLPLTAEPTPELAVADDATGQQLEAEAAQQYRTMAEAARNSGIALTLETGYQDAAARQAAFDAAKQAYLEKGLSEEEASAKAALTVPMPEASEYATGYAADILAADSAAKDETFAQSRAYEWLTAYAAEYGFILRCPEDRQAATGMAFAPWHWRYVGVENALAIRAGGLSLEEFLALGQLSAANET</sequence>
<dbReference type="AlphaFoldDB" id="A0A329TU72"/>
<dbReference type="GO" id="GO:0004180">
    <property type="term" value="F:carboxypeptidase activity"/>
    <property type="evidence" value="ECO:0007669"/>
    <property type="project" value="UniProtKB-KW"/>
</dbReference>
<dbReference type="GO" id="GO:0006508">
    <property type="term" value="P:proteolysis"/>
    <property type="evidence" value="ECO:0007669"/>
    <property type="project" value="InterPro"/>
</dbReference>
<proteinExistence type="predicted"/>
<dbReference type="InterPro" id="IPR009045">
    <property type="entry name" value="Zn_M74/Hedgehog-like"/>
</dbReference>
<dbReference type="InterPro" id="IPR058193">
    <property type="entry name" value="VanY/YodJ_core_dom"/>
</dbReference>
<gene>
    <name evidence="3" type="ORF">C4N25_01455</name>
</gene>
<dbReference type="Proteomes" id="UP000251634">
    <property type="component" value="Unassembled WGS sequence"/>
</dbReference>
<accession>A0A329TU72</accession>
<dbReference type="PANTHER" id="PTHR34385:SF1">
    <property type="entry name" value="PEPTIDOGLYCAN L-ALANYL-D-GLUTAMATE ENDOPEPTIDASE CWLK"/>
    <property type="match status" value="1"/>
</dbReference>
<protein>
    <submittedName>
        <fullName evidence="3">D-alanyl-D-alanine carboxypeptidase</fullName>
    </submittedName>
</protein>